<name>A0A3N2AWK2_9MICO</name>
<dbReference type="PROSITE" id="PS50011">
    <property type="entry name" value="PROTEIN_KINASE_DOM"/>
    <property type="match status" value="1"/>
</dbReference>
<keyword evidence="6 7" id="KW-0067">ATP-binding</keyword>
<keyword evidence="3" id="KW-0808">Transferase</keyword>
<keyword evidence="2" id="KW-0723">Serine/threonine-protein kinase</keyword>
<keyword evidence="9" id="KW-1133">Transmembrane helix</keyword>
<evidence type="ECO:0000256" key="5">
    <source>
        <dbReference type="ARBA" id="ARBA00022777"/>
    </source>
</evidence>
<evidence type="ECO:0000256" key="7">
    <source>
        <dbReference type="PROSITE-ProRule" id="PRU10141"/>
    </source>
</evidence>
<feature type="transmembrane region" description="Helical" evidence="9">
    <location>
        <begin position="321"/>
        <end position="343"/>
    </location>
</feature>
<dbReference type="Gene3D" id="3.30.200.20">
    <property type="entry name" value="Phosphorylase Kinase, domain 1"/>
    <property type="match status" value="1"/>
</dbReference>
<comment type="caution">
    <text evidence="11">The sequence shown here is derived from an EMBL/GenBank/DDBJ whole genome shotgun (WGS) entry which is preliminary data.</text>
</comment>
<evidence type="ECO:0000256" key="2">
    <source>
        <dbReference type="ARBA" id="ARBA00022527"/>
    </source>
</evidence>
<evidence type="ECO:0000313" key="12">
    <source>
        <dbReference type="Proteomes" id="UP000275456"/>
    </source>
</evidence>
<dbReference type="Proteomes" id="UP000275456">
    <property type="component" value="Unassembled WGS sequence"/>
</dbReference>
<dbReference type="PANTHER" id="PTHR43289">
    <property type="entry name" value="MITOGEN-ACTIVATED PROTEIN KINASE KINASE KINASE 20-RELATED"/>
    <property type="match status" value="1"/>
</dbReference>
<dbReference type="SUPFAM" id="SSF56112">
    <property type="entry name" value="Protein kinase-like (PK-like)"/>
    <property type="match status" value="1"/>
</dbReference>
<feature type="region of interest" description="Disordered" evidence="8">
    <location>
        <begin position="354"/>
        <end position="456"/>
    </location>
</feature>
<accession>A0A3N2AWK2</accession>
<feature type="domain" description="Protein kinase" evidence="10">
    <location>
        <begin position="11"/>
        <end position="270"/>
    </location>
</feature>
<keyword evidence="4 7" id="KW-0547">Nucleotide-binding</keyword>
<protein>
    <recommendedName>
        <fullName evidence="1">non-specific serine/threonine protein kinase</fullName>
        <ecNumber evidence="1">2.7.11.1</ecNumber>
    </recommendedName>
</protein>
<evidence type="ECO:0000313" key="11">
    <source>
        <dbReference type="EMBL" id="ROR67406.1"/>
    </source>
</evidence>
<dbReference type="GO" id="GO:0005524">
    <property type="term" value="F:ATP binding"/>
    <property type="evidence" value="ECO:0007669"/>
    <property type="project" value="UniProtKB-UniRule"/>
</dbReference>
<evidence type="ECO:0000256" key="1">
    <source>
        <dbReference type="ARBA" id="ARBA00012513"/>
    </source>
</evidence>
<gene>
    <name evidence="11" type="ORF">EDD26_2818</name>
</gene>
<dbReference type="CDD" id="cd14014">
    <property type="entry name" value="STKc_PknB_like"/>
    <property type="match status" value="1"/>
</dbReference>
<dbReference type="OrthoDB" id="9762169at2"/>
<dbReference type="Pfam" id="PF00069">
    <property type="entry name" value="Pkinase"/>
    <property type="match status" value="1"/>
</dbReference>
<dbReference type="Pfam" id="PF22888">
    <property type="entry name" value="FIMAH"/>
    <property type="match status" value="1"/>
</dbReference>
<dbReference type="InterPro" id="IPR008271">
    <property type="entry name" value="Ser/Thr_kinase_AS"/>
</dbReference>
<keyword evidence="5 11" id="KW-0418">Kinase</keyword>
<dbReference type="PROSITE" id="PS00107">
    <property type="entry name" value="PROTEIN_KINASE_ATP"/>
    <property type="match status" value="1"/>
</dbReference>
<dbReference type="GO" id="GO:0004674">
    <property type="term" value="F:protein serine/threonine kinase activity"/>
    <property type="evidence" value="ECO:0007669"/>
    <property type="project" value="UniProtKB-KW"/>
</dbReference>
<feature type="compositionally biased region" description="Low complexity" evidence="8">
    <location>
        <begin position="415"/>
        <end position="437"/>
    </location>
</feature>
<evidence type="ECO:0000256" key="8">
    <source>
        <dbReference type="SAM" id="MobiDB-lite"/>
    </source>
</evidence>
<feature type="binding site" evidence="7">
    <location>
        <position position="40"/>
    </location>
    <ligand>
        <name>ATP</name>
        <dbReference type="ChEBI" id="CHEBI:30616"/>
    </ligand>
</feature>
<dbReference type="InterPro" id="IPR017441">
    <property type="entry name" value="Protein_kinase_ATP_BS"/>
</dbReference>
<dbReference type="EC" id="2.7.11.1" evidence="1"/>
<keyword evidence="12" id="KW-1185">Reference proteome</keyword>
<dbReference type="SMART" id="SM00220">
    <property type="entry name" value="S_TKc"/>
    <property type="match status" value="1"/>
</dbReference>
<sequence>MLPGSVLAMRYELVRPLGRGGMGQVWLAVDRVLGREVAIKTIDVDGTGDATVAERFQREGQAAASLMHEHVVTVFDSGADAGIAFLVMQLLPGPTVADLLRHGEPLPLAQAVTIAEQTAAALAAIHSIGIVHRDIKPANLVFDGSGRLKVVDFGIASVADAPAAQLTTASTILGSAAYMAPEQAEGGRATPATDLYALGCVLTTLVTGAAPFTGEHPLALLQQHVAAPAPRLAARRPEVPAALDELVDRLLAKAPEARGDDAARVRDELAALRAALPVTAAALAIPFEGPPEPVDAEANAALVGATAVDVPRTRRRSAARVVLPAVVLAAIAALAIAVLPGLLQHGGAGEALASQPPAAATASPPPAASAEPAVADGATAAPATASDRAADEPASGEGALAEGSRGAGTPAPSRSAEQPAPTSPSSTEPATPPTESTAPPPEPAPEEPAPVPPDALAGVRAAIAQAIESGGLEGDAGGALGEGLAAIEASLADGRTEEARAALGELQGQVAQLQEAGAVTPDAAAGIQAAIDDAAASLP</sequence>
<dbReference type="PANTHER" id="PTHR43289:SF6">
    <property type="entry name" value="SERINE_THREONINE-PROTEIN KINASE NEKL-3"/>
    <property type="match status" value="1"/>
</dbReference>
<proteinExistence type="predicted"/>
<dbReference type="PROSITE" id="PS00108">
    <property type="entry name" value="PROTEIN_KINASE_ST"/>
    <property type="match status" value="1"/>
</dbReference>
<feature type="compositionally biased region" description="Low complexity" evidence="8">
    <location>
        <begin position="354"/>
        <end position="387"/>
    </location>
</feature>
<organism evidence="11 12">
    <name type="scientific">Agrococcus jenensis</name>
    <dbReference type="NCBI Taxonomy" id="46353"/>
    <lineage>
        <taxon>Bacteria</taxon>
        <taxon>Bacillati</taxon>
        <taxon>Actinomycetota</taxon>
        <taxon>Actinomycetes</taxon>
        <taxon>Micrococcales</taxon>
        <taxon>Microbacteriaceae</taxon>
        <taxon>Agrococcus</taxon>
    </lineage>
</organism>
<dbReference type="EMBL" id="RKHJ01000001">
    <property type="protein sequence ID" value="ROR67406.1"/>
    <property type="molecule type" value="Genomic_DNA"/>
</dbReference>
<evidence type="ECO:0000256" key="6">
    <source>
        <dbReference type="ARBA" id="ARBA00022840"/>
    </source>
</evidence>
<dbReference type="InterPro" id="IPR000719">
    <property type="entry name" value="Prot_kinase_dom"/>
</dbReference>
<dbReference type="InterPro" id="IPR011009">
    <property type="entry name" value="Kinase-like_dom_sf"/>
</dbReference>
<keyword evidence="9" id="KW-0812">Transmembrane</keyword>
<evidence type="ECO:0000259" key="10">
    <source>
        <dbReference type="PROSITE" id="PS50011"/>
    </source>
</evidence>
<dbReference type="InterPro" id="IPR054470">
    <property type="entry name" value="FIMAH_dom"/>
</dbReference>
<evidence type="ECO:0000256" key="9">
    <source>
        <dbReference type="SAM" id="Phobius"/>
    </source>
</evidence>
<feature type="compositionally biased region" description="Pro residues" evidence="8">
    <location>
        <begin position="438"/>
        <end position="453"/>
    </location>
</feature>
<dbReference type="Gene3D" id="1.10.510.10">
    <property type="entry name" value="Transferase(Phosphotransferase) domain 1"/>
    <property type="match status" value="1"/>
</dbReference>
<keyword evidence="9" id="KW-0472">Membrane</keyword>
<reference evidence="11 12" key="1">
    <citation type="submission" date="2018-11" db="EMBL/GenBank/DDBJ databases">
        <title>Sequencing the genomes of 1000 actinobacteria strains.</title>
        <authorList>
            <person name="Klenk H.-P."/>
        </authorList>
    </citation>
    <scope>NUCLEOTIDE SEQUENCE [LARGE SCALE GENOMIC DNA]</scope>
    <source>
        <strain evidence="11 12">DSM 9580</strain>
    </source>
</reference>
<evidence type="ECO:0000256" key="3">
    <source>
        <dbReference type="ARBA" id="ARBA00022679"/>
    </source>
</evidence>
<evidence type="ECO:0000256" key="4">
    <source>
        <dbReference type="ARBA" id="ARBA00022741"/>
    </source>
</evidence>
<dbReference type="FunFam" id="1.10.510.10:FF:000021">
    <property type="entry name" value="Serine/threonine protein kinase"/>
    <property type="match status" value="1"/>
</dbReference>
<dbReference type="AlphaFoldDB" id="A0A3N2AWK2"/>